<evidence type="ECO:0000313" key="1">
    <source>
        <dbReference type="EMBL" id="CAL8097939.1"/>
    </source>
</evidence>
<dbReference type="EMBL" id="CAXLJM020000030">
    <property type="protein sequence ID" value="CAL8097939.1"/>
    <property type="molecule type" value="Genomic_DNA"/>
</dbReference>
<gene>
    <name evidence="1" type="ORF">ODALV1_LOCUS9789</name>
</gene>
<accession>A0ABP1QGL9</accession>
<keyword evidence="2" id="KW-1185">Reference proteome</keyword>
<protein>
    <submittedName>
        <fullName evidence="1">Uncharacterized protein</fullName>
    </submittedName>
</protein>
<comment type="caution">
    <text evidence="1">The sequence shown here is derived from an EMBL/GenBank/DDBJ whole genome shotgun (WGS) entry which is preliminary data.</text>
</comment>
<evidence type="ECO:0000313" key="2">
    <source>
        <dbReference type="Proteomes" id="UP001642540"/>
    </source>
</evidence>
<sequence>MILRIWHSTYGTPDQDEKYCIPKCCVPDDTLILDISMQKTTARRTQVQPNNSKNGYCTTVNSSKIIHFQGNLVSSRSSLRCRHQISTVTYDRDGEFEIYQQWVLLHSLEIRENTAEIINTKTQSVPDPSSNNTWSDGQQHYQTISKQTPHVPAFKIENLSGAFETNAQKSSRILSNLMEDAWRDTPEESKNVQIKKRNVPLVFENVANPLQVQLPLGGNIGEVVTQPDPKHLLSTIPTVTNDTSQSVKNLALNGSTIEGKDLSATISTIKNITDIDMTKKLVESGIQTISSFVEKAKTEAETTISKTGNDLISSSQLTNTWLTSWNLFSSPFNLIL</sequence>
<name>A0ABP1QGL9_9HEXA</name>
<organism evidence="1 2">
    <name type="scientific">Orchesella dallaii</name>
    <dbReference type="NCBI Taxonomy" id="48710"/>
    <lineage>
        <taxon>Eukaryota</taxon>
        <taxon>Metazoa</taxon>
        <taxon>Ecdysozoa</taxon>
        <taxon>Arthropoda</taxon>
        <taxon>Hexapoda</taxon>
        <taxon>Collembola</taxon>
        <taxon>Entomobryomorpha</taxon>
        <taxon>Entomobryoidea</taxon>
        <taxon>Orchesellidae</taxon>
        <taxon>Orchesellinae</taxon>
        <taxon>Orchesella</taxon>
    </lineage>
</organism>
<proteinExistence type="predicted"/>
<dbReference type="Proteomes" id="UP001642540">
    <property type="component" value="Unassembled WGS sequence"/>
</dbReference>
<reference evidence="1 2" key="1">
    <citation type="submission" date="2024-08" db="EMBL/GenBank/DDBJ databases">
        <authorList>
            <person name="Cucini C."/>
            <person name="Frati F."/>
        </authorList>
    </citation>
    <scope>NUCLEOTIDE SEQUENCE [LARGE SCALE GENOMIC DNA]</scope>
</reference>